<keyword evidence="6" id="KW-0805">Transcription regulation</keyword>
<dbReference type="CDD" id="cd06082">
    <property type="entry name" value="KOW_Spt5_2"/>
    <property type="match status" value="1"/>
</dbReference>
<feature type="region of interest" description="Disordered" evidence="12">
    <location>
        <begin position="93"/>
        <end position="112"/>
    </location>
</feature>
<keyword evidence="9 11" id="KW-0539">Nucleus</keyword>
<dbReference type="CDD" id="cd06083">
    <property type="entry name" value="KOW_Spt5_3"/>
    <property type="match status" value="1"/>
</dbReference>
<dbReference type="InterPro" id="IPR022581">
    <property type="entry name" value="Spt5_N"/>
</dbReference>
<dbReference type="PANTHER" id="PTHR11125">
    <property type="entry name" value="SUPPRESSOR OF TY 5"/>
    <property type="match status" value="1"/>
</dbReference>
<dbReference type="PANTHER" id="PTHR11125:SF18">
    <property type="entry name" value="TRANSCRIPTION ELONGATION FACTOR SPT5"/>
    <property type="match status" value="1"/>
</dbReference>
<keyword evidence="5" id="KW-0677">Repeat</keyword>
<evidence type="ECO:0000256" key="11">
    <source>
        <dbReference type="PIRNR" id="PIRNR036945"/>
    </source>
</evidence>
<dbReference type="Pfam" id="PF23042">
    <property type="entry name" value="KOW1_SPT5"/>
    <property type="match status" value="1"/>
</dbReference>
<dbReference type="SUPFAM" id="SSF50104">
    <property type="entry name" value="Translation proteins SH3-like domain"/>
    <property type="match status" value="1"/>
</dbReference>
<dbReference type="AlphaFoldDB" id="A0A5J9UY73"/>
<dbReference type="CDD" id="cd06086">
    <property type="entry name" value="KOW_Spt5_6"/>
    <property type="match status" value="1"/>
</dbReference>
<dbReference type="Gene3D" id="3.30.70.940">
    <property type="entry name" value="NusG, N-terminal domain"/>
    <property type="match status" value="1"/>
</dbReference>
<feature type="domain" description="KOW" evidence="14">
    <location>
        <begin position="968"/>
        <end position="995"/>
    </location>
</feature>
<dbReference type="Pfam" id="PF23291">
    <property type="entry name" value="KOW4_SPT5"/>
    <property type="match status" value="1"/>
</dbReference>
<dbReference type="EMBL" id="RWGY01000011">
    <property type="protein sequence ID" value="TVU28703.1"/>
    <property type="molecule type" value="Genomic_DNA"/>
</dbReference>
<dbReference type="Proteomes" id="UP000324897">
    <property type="component" value="Chromosome 1"/>
</dbReference>
<dbReference type="FunFam" id="3.30.70.940:FF:000007">
    <property type="entry name" value="Transcription elongation factor SPT5"/>
    <property type="match status" value="1"/>
</dbReference>
<dbReference type="CDD" id="cd06081">
    <property type="entry name" value="KOW_Spt5_1"/>
    <property type="match status" value="1"/>
</dbReference>
<dbReference type="GO" id="GO:0003729">
    <property type="term" value="F:mRNA binding"/>
    <property type="evidence" value="ECO:0007669"/>
    <property type="project" value="TreeGrafter"/>
</dbReference>
<feature type="domain" description="KOW" evidence="14">
    <location>
        <begin position="698"/>
        <end position="725"/>
    </location>
</feature>
<feature type="compositionally biased region" description="Low complexity" evidence="12">
    <location>
        <begin position="883"/>
        <end position="895"/>
    </location>
</feature>
<dbReference type="GO" id="GO:0003735">
    <property type="term" value="F:structural constituent of ribosome"/>
    <property type="evidence" value="ECO:0007669"/>
    <property type="project" value="InterPro"/>
</dbReference>
<feature type="region of interest" description="Disordered" evidence="12">
    <location>
        <begin position="804"/>
        <end position="895"/>
    </location>
</feature>
<dbReference type="PIRSF" id="PIRSF036945">
    <property type="entry name" value="Spt5"/>
    <property type="match status" value="1"/>
</dbReference>
<dbReference type="Gene3D" id="2.30.30.30">
    <property type="match status" value="4"/>
</dbReference>
<dbReference type="CDD" id="cd06085">
    <property type="entry name" value="KOW_Spt5_5"/>
    <property type="match status" value="1"/>
</dbReference>
<dbReference type="InterPro" id="IPR057935">
    <property type="entry name" value="KOW_Spt5_6_plant"/>
</dbReference>
<evidence type="ECO:0000256" key="8">
    <source>
        <dbReference type="ARBA" id="ARBA00023163"/>
    </source>
</evidence>
<feature type="domain" description="KOW" evidence="14">
    <location>
        <begin position="425"/>
        <end position="452"/>
    </location>
</feature>
<dbReference type="GO" id="GO:0032044">
    <property type="term" value="C:DSIF complex"/>
    <property type="evidence" value="ECO:0007669"/>
    <property type="project" value="TreeGrafter"/>
</dbReference>
<comment type="subcellular location">
    <subcellularLocation>
        <location evidence="1 11">Nucleus</location>
    </subcellularLocation>
</comment>
<dbReference type="SMART" id="SM00739">
    <property type="entry name" value="KOW"/>
    <property type="match status" value="6"/>
</dbReference>
<keyword evidence="4" id="KW-0678">Repressor</keyword>
<dbReference type="InterPro" id="IPR036735">
    <property type="entry name" value="NGN_dom_sf"/>
</dbReference>
<evidence type="ECO:0000259" key="13">
    <source>
        <dbReference type="SMART" id="SM00738"/>
    </source>
</evidence>
<dbReference type="GO" id="GO:0032784">
    <property type="term" value="P:regulation of DNA-templated transcription elongation"/>
    <property type="evidence" value="ECO:0007669"/>
    <property type="project" value="InterPro"/>
</dbReference>
<feature type="compositionally biased region" description="Acidic residues" evidence="12">
    <location>
        <begin position="96"/>
        <end position="112"/>
    </location>
</feature>
<dbReference type="Pfam" id="PF23038">
    <property type="entry name" value="KOW6_SPT51-2"/>
    <property type="match status" value="1"/>
</dbReference>
<dbReference type="InterPro" id="IPR006645">
    <property type="entry name" value="NGN-like_dom"/>
</dbReference>
<dbReference type="GO" id="GO:0005840">
    <property type="term" value="C:ribosome"/>
    <property type="evidence" value="ECO:0007669"/>
    <property type="project" value="InterPro"/>
</dbReference>
<dbReference type="InterPro" id="IPR057936">
    <property type="entry name" value="KOWx_Spt5"/>
</dbReference>
<comment type="function">
    <text evidence="10">May regulate transcription elongation by RNA polymerase II. May enhance transcriptional pausing at sites proximal to the promoter, which may in turn facilitate the assembly of an elongation competent RNA polymerase II complex.</text>
</comment>
<dbReference type="CDD" id="cd06084">
    <property type="entry name" value="KOW_Spt5_4"/>
    <property type="match status" value="1"/>
</dbReference>
<dbReference type="Pfam" id="PF23037">
    <property type="entry name" value="KOWx_SPT5"/>
    <property type="match status" value="1"/>
</dbReference>
<dbReference type="FunFam" id="2.30.30.30:FF:000027">
    <property type="entry name" value="Transcription elongation factor SPT5"/>
    <property type="match status" value="1"/>
</dbReference>
<dbReference type="FunFam" id="2.30.30.30:FF:000043">
    <property type="entry name" value="Transcription elongation factor SPT5"/>
    <property type="match status" value="1"/>
</dbReference>
<dbReference type="FunFam" id="2.30.30.30:FF:000028">
    <property type="entry name" value="Transcription elongation factor SPT5"/>
    <property type="match status" value="1"/>
</dbReference>
<feature type="region of interest" description="Disordered" evidence="12">
    <location>
        <begin position="1"/>
        <end position="88"/>
    </location>
</feature>
<feature type="compositionally biased region" description="Acidic residues" evidence="12">
    <location>
        <begin position="8"/>
        <end position="22"/>
    </location>
</feature>
<dbReference type="PROSITE" id="PS01108">
    <property type="entry name" value="RIBOSOMAL_L24"/>
    <property type="match status" value="1"/>
</dbReference>
<name>A0A5J9UY73_9POAL</name>
<evidence type="ECO:0000256" key="7">
    <source>
        <dbReference type="ARBA" id="ARBA00023159"/>
    </source>
</evidence>
<comment type="similarity">
    <text evidence="2 11">Belongs to the SPT5 family.</text>
</comment>
<evidence type="ECO:0000256" key="6">
    <source>
        <dbReference type="ARBA" id="ARBA00023015"/>
    </source>
</evidence>
<evidence type="ECO:0000256" key="2">
    <source>
        <dbReference type="ARBA" id="ARBA00006956"/>
    </source>
</evidence>
<dbReference type="InterPro" id="IPR041977">
    <property type="entry name" value="KOW_Spt5_4"/>
</dbReference>
<keyword evidence="8 11" id="KW-0804">Transcription</keyword>
<comment type="caution">
    <text evidence="15">The sequence shown here is derived from an EMBL/GenBank/DDBJ whole genome shotgun (WGS) entry which is preliminary data.</text>
</comment>
<dbReference type="Pfam" id="PF23284">
    <property type="entry name" value="KOW2_Spt5"/>
    <property type="match status" value="1"/>
</dbReference>
<feature type="compositionally biased region" description="Basic residues" evidence="12">
    <location>
        <begin position="26"/>
        <end position="37"/>
    </location>
</feature>
<dbReference type="Pfam" id="PF11942">
    <property type="entry name" value="Spt5_N"/>
    <property type="match status" value="1"/>
</dbReference>
<evidence type="ECO:0000259" key="14">
    <source>
        <dbReference type="SMART" id="SM00739"/>
    </source>
</evidence>
<dbReference type="CDD" id="cd09888">
    <property type="entry name" value="NGN_Euk"/>
    <property type="match status" value="1"/>
</dbReference>
<dbReference type="InterPro" id="IPR005100">
    <property type="entry name" value="NGN-domain"/>
</dbReference>
<dbReference type="GO" id="GO:0006412">
    <property type="term" value="P:translation"/>
    <property type="evidence" value="ECO:0007669"/>
    <property type="project" value="InterPro"/>
</dbReference>
<evidence type="ECO:0000256" key="9">
    <source>
        <dbReference type="ARBA" id="ARBA00023242"/>
    </source>
</evidence>
<dbReference type="GO" id="GO:0006357">
    <property type="term" value="P:regulation of transcription by RNA polymerase II"/>
    <property type="evidence" value="ECO:0007669"/>
    <property type="project" value="InterPro"/>
</dbReference>
<feature type="region of interest" description="Disordered" evidence="12">
    <location>
        <begin position="759"/>
        <end position="789"/>
    </location>
</feature>
<dbReference type="FunFam" id="2.30.30.30:FF:000018">
    <property type="entry name" value="Transcription elongation factor SPT5"/>
    <property type="match status" value="1"/>
</dbReference>
<organism evidence="15 16">
    <name type="scientific">Eragrostis curvula</name>
    <name type="common">weeping love grass</name>
    <dbReference type="NCBI Taxonomy" id="38414"/>
    <lineage>
        <taxon>Eukaryota</taxon>
        <taxon>Viridiplantae</taxon>
        <taxon>Streptophyta</taxon>
        <taxon>Embryophyta</taxon>
        <taxon>Tracheophyta</taxon>
        <taxon>Spermatophyta</taxon>
        <taxon>Magnoliopsida</taxon>
        <taxon>Liliopsida</taxon>
        <taxon>Poales</taxon>
        <taxon>Poaceae</taxon>
        <taxon>PACMAD clade</taxon>
        <taxon>Chloridoideae</taxon>
        <taxon>Eragrostideae</taxon>
        <taxon>Eragrostidinae</taxon>
        <taxon>Eragrostis</taxon>
    </lineage>
</organism>
<dbReference type="InterPro" id="IPR039659">
    <property type="entry name" value="SPT5"/>
</dbReference>
<feature type="domain" description="NusG-like N-terminal" evidence="13">
    <location>
        <begin position="182"/>
        <end position="268"/>
    </location>
</feature>
<evidence type="ECO:0000313" key="16">
    <source>
        <dbReference type="Proteomes" id="UP000324897"/>
    </source>
</evidence>
<dbReference type="Pfam" id="PF23287">
    <property type="entry name" value="KOW7_SPT5"/>
    <property type="match status" value="1"/>
</dbReference>
<dbReference type="InterPro" id="IPR008991">
    <property type="entry name" value="Translation_prot_SH3-like_sf"/>
</dbReference>
<sequence length="1020" mass="112025">MPRRCRDEDDEEEEYSIEEEEERGGKGSRRGGGRGKRSRVESFIDDAASEDEDAEDDEDDDDDDDDEYEGGGGGRGRASKRKPSSILIDDMAIVDNESEEEPSDAESDDGFIVDDRAEFPDENMGRASRPHFIPNMGDEIEIDEEELAQKIRDRYGRSSHCEYGDELTDDVEQQALLPSVKDPKLWMVKCVIGHERETAACLMQKFIDRPDIQIKSVVALEHLKNYIYVEAEKESHVKEACKGLRNILASAKITLVPIKEMTDVLSVESKSIDLSMDSWVRMKLGAYKGDLAKVVDVDNVRQKVTVKLIPRIDLQVLANKLDGLEIVKKKSFVPPPRFFSVDEAREMHIRVERRRNRNSGEYFDVVDGLMFKDGFLHKTYSIKSISTQNVKPLFDELEKFRKPGDDLNEDVASLSSLFSNRKKGHFMKGDAVIVIKGDLKNLKGSVEKVEDGTVHIQPKQSGLPKTLAFGEKDLCKYFNTGDHVKVVSGVQEGATGLVIKVEGHVLIILSDTTKEHIRVFADNVVESSEVTTGITKIGDYELHDLVLLNNLSFGIIIRVLKGVPDKPELVLVKLREIKCKIYRRTSAKDRSSNIVSTKDVVRVIEGACKGKQGPVEHIHRGILFIYDRHYLEHSGFICAKAESCLLVGGPVASHRGNAMDRTDPQLRTFSSPGRLPPRGPLMNSGGRFGGRGGGRGHDALVNRCIKIKSGPYKGYRGRIKEVTGALVRIELESQMKIVTVKRQDIGDTATVTTPFRETRYSRGSETPMHPSRTPMHSMQTPMRDPGATPVRDGMRTPMPTRAWAPMSPPRDSWEDGNPATWASSPAYQPGTPPARPYEAPTPGSGWASTTGVGFDAASGNAPSPYVPSTPVGQPMTPDPSSYLPGTPGGQPLTPGNVGMDVMSPVIGAEGEGNWLLPDVLVNVSREGGGDTNGVVKEVLQDGSCLVALGPLGGGDEVIAGPNEVEVVRPRKNERLRIMNGSMRGQTGRLIGVDGSDGIVRVEGSLDVKIVDMMILGKVAA</sequence>
<dbReference type="InterPro" id="IPR005824">
    <property type="entry name" value="KOW"/>
</dbReference>
<feature type="domain" description="KOW" evidence="14">
    <location>
        <begin position="594"/>
        <end position="621"/>
    </location>
</feature>
<keyword evidence="7" id="KW-0010">Activator</keyword>
<evidence type="ECO:0000313" key="15">
    <source>
        <dbReference type="EMBL" id="TVU28703.1"/>
    </source>
</evidence>
<dbReference type="GO" id="GO:0006368">
    <property type="term" value="P:transcription elongation by RNA polymerase II"/>
    <property type="evidence" value="ECO:0007669"/>
    <property type="project" value="TreeGrafter"/>
</dbReference>
<evidence type="ECO:0000256" key="5">
    <source>
        <dbReference type="ARBA" id="ARBA00022737"/>
    </source>
</evidence>
<evidence type="ECO:0000256" key="4">
    <source>
        <dbReference type="ARBA" id="ARBA00022491"/>
    </source>
</evidence>
<dbReference type="InterPro" id="IPR017071">
    <property type="entry name" value="TF_Spt5_eukaryote"/>
</dbReference>
<dbReference type="SMART" id="SM00738">
    <property type="entry name" value="NGN"/>
    <property type="match status" value="1"/>
</dbReference>
<dbReference type="InterPro" id="IPR057934">
    <property type="entry name" value="KOW_Spt5_7"/>
</dbReference>
<gene>
    <name evidence="15" type="ORF">EJB05_20233</name>
</gene>
<dbReference type="Gramene" id="TVU28703">
    <property type="protein sequence ID" value="TVU28703"/>
    <property type="gene ID" value="EJB05_20233"/>
</dbReference>
<dbReference type="Pfam" id="PF03439">
    <property type="entry name" value="Spt5-NGN"/>
    <property type="match status" value="1"/>
</dbReference>
<feature type="region of interest" description="Disordered" evidence="12">
    <location>
        <begin position="656"/>
        <end position="680"/>
    </location>
</feature>
<dbReference type="InterPro" id="IPR041978">
    <property type="entry name" value="KOW_Spt5_5"/>
</dbReference>
<proteinExistence type="inferred from homology"/>
<dbReference type="InterPro" id="IPR005825">
    <property type="entry name" value="Ribosomal_uL24_CS"/>
</dbReference>
<dbReference type="Pfam" id="PF23290">
    <property type="entry name" value="KOW5_SPT5"/>
    <property type="match status" value="1"/>
</dbReference>
<dbReference type="InterPro" id="IPR039385">
    <property type="entry name" value="NGN_Euk"/>
</dbReference>
<keyword evidence="16" id="KW-1185">Reference proteome</keyword>
<dbReference type="InterPro" id="IPR041973">
    <property type="entry name" value="KOW_Spt5_1"/>
</dbReference>
<accession>A0A5J9UY73</accession>
<reference evidence="15 16" key="1">
    <citation type="journal article" date="2019" name="Sci. Rep.">
        <title>A high-quality genome of Eragrostis curvula grass provides insights into Poaceae evolution and supports new strategies to enhance forage quality.</title>
        <authorList>
            <person name="Carballo J."/>
            <person name="Santos B.A.C.M."/>
            <person name="Zappacosta D."/>
            <person name="Garbus I."/>
            <person name="Selva J.P."/>
            <person name="Gallo C.A."/>
            <person name="Diaz A."/>
            <person name="Albertini E."/>
            <person name="Caccamo M."/>
            <person name="Echenique V."/>
        </authorList>
    </citation>
    <scope>NUCLEOTIDE SEQUENCE [LARGE SCALE GENOMIC DNA]</scope>
    <source>
        <strain evidence="16">cv. Victoria</strain>
        <tissue evidence="15">Leaf</tissue>
    </source>
</reference>
<dbReference type="InterPro" id="IPR041975">
    <property type="entry name" value="KOW_Spt5_2"/>
</dbReference>
<feature type="domain" description="KOW" evidence="14">
    <location>
        <begin position="477"/>
        <end position="504"/>
    </location>
</feature>
<feature type="domain" description="KOW" evidence="14">
    <location>
        <begin position="273"/>
        <end position="300"/>
    </location>
</feature>
<protein>
    <recommendedName>
        <fullName evidence="3 11">Transcription elongation factor SPT5</fullName>
    </recommendedName>
</protein>
<dbReference type="InterPro" id="IPR041976">
    <property type="entry name" value="KOW_Spt5_3"/>
</dbReference>
<evidence type="ECO:0000256" key="3">
    <source>
        <dbReference type="ARBA" id="ARBA00020181"/>
    </source>
</evidence>
<evidence type="ECO:0000256" key="10">
    <source>
        <dbReference type="ARBA" id="ARBA00056652"/>
    </source>
</evidence>
<dbReference type="InterPro" id="IPR014722">
    <property type="entry name" value="Rib_uL2_dom2"/>
</dbReference>
<feature type="compositionally biased region" description="Acidic residues" evidence="12">
    <location>
        <begin position="43"/>
        <end position="69"/>
    </location>
</feature>
<evidence type="ECO:0000256" key="1">
    <source>
        <dbReference type="ARBA" id="ARBA00004123"/>
    </source>
</evidence>
<evidence type="ECO:0000256" key="12">
    <source>
        <dbReference type="SAM" id="MobiDB-lite"/>
    </source>
</evidence>
<dbReference type="OrthoDB" id="28901at2759"/>